<protein>
    <submittedName>
        <fullName evidence="1">Uncharacterized protein</fullName>
    </submittedName>
</protein>
<evidence type="ECO:0000313" key="1">
    <source>
        <dbReference type="EMBL" id="KAJ4332854.1"/>
    </source>
</evidence>
<gene>
    <name evidence="1" type="ORF">N0V87_008067</name>
</gene>
<dbReference type="AlphaFoldDB" id="A0A9W9BWZ6"/>
<proteinExistence type="predicted"/>
<dbReference type="OrthoDB" id="3800712at2759"/>
<organism evidence="1 2">
    <name type="scientific">Didymella glomerata</name>
    <dbReference type="NCBI Taxonomy" id="749621"/>
    <lineage>
        <taxon>Eukaryota</taxon>
        <taxon>Fungi</taxon>
        <taxon>Dikarya</taxon>
        <taxon>Ascomycota</taxon>
        <taxon>Pezizomycotina</taxon>
        <taxon>Dothideomycetes</taxon>
        <taxon>Pleosporomycetidae</taxon>
        <taxon>Pleosporales</taxon>
        <taxon>Pleosporineae</taxon>
        <taxon>Didymellaceae</taxon>
        <taxon>Didymella</taxon>
    </lineage>
</organism>
<comment type="caution">
    <text evidence="1">The sequence shown here is derived from an EMBL/GenBank/DDBJ whole genome shotgun (WGS) entry which is preliminary data.</text>
</comment>
<evidence type="ECO:0000313" key="2">
    <source>
        <dbReference type="Proteomes" id="UP001140562"/>
    </source>
</evidence>
<name>A0A9W9BWZ6_9PLEO</name>
<dbReference type="EMBL" id="JAPEUV010000107">
    <property type="protein sequence ID" value="KAJ4332854.1"/>
    <property type="molecule type" value="Genomic_DNA"/>
</dbReference>
<sequence length="305" mass="34029">MADNLESPYGLTFTPTTVIASRFNASGSVELTKAPLGSTYREFYQHAVRNFEMSIDNDPPIDKSEIASLFRTAVVPLTEHLRNKLGHTPEFAALFFPSVFNFSTRTAAVEGVLGEHFDRPMKDGPAWQATCDGYGFLQGKNLGRDPQECNDEGPPNFVIVLEYEEDFLYTWLLDVAFGLGVFYPEQQQYCKECGAKTWEIDGSEAYRKRVNDFLIGFVECVLLQQDRDSIRAIVVSGEAPIAGSAELVEMVKSAVGTGPVRVMSDFDPSEVVPNGAAAWARMIQREPRRFKGDWIPHGDLNHDEL</sequence>
<accession>A0A9W9BWZ6</accession>
<reference evidence="1" key="1">
    <citation type="submission" date="2022-10" db="EMBL/GenBank/DDBJ databases">
        <title>Tapping the CABI collections for fungal endophytes: first genome assemblies for Collariella, Neodidymelliopsis, Ascochyta clinopodiicola, Didymella pomorum, Didymosphaeria variabile, Neocosmospora piperis and Neocucurbitaria cava.</title>
        <authorList>
            <person name="Hill R."/>
        </authorList>
    </citation>
    <scope>NUCLEOTIDE SEQUENCE</scope>
    <source>
        <strain evidence="1">IMI 360193</strain>
    </source>
</reference>
<keyword evidence="2" id="KW-1185">Reference proteome</keyword>
<dbReference type="Proteomes" id="UP001140562">
    <property type="component" value="Unassembled WGS sequence"/>
</dbReference>